<name>A0AA36IFN8_9DINO</name>
<dbReference type="Gene3D" id="3.40.1280.10">
    <property type="match status" value="1"/>
</dbReference>
<gene>
    <name evidence="1" type="ORF">EVOR1521_LOCUS12015</name>
</gene>
<reference evidence="1" key="1">
    <citation type="submission" date="2023-08" db="EMBL/GenBank/DDBJ databases">
        <authorList>
            <person name="Chen Y."/>
            <person name="Shah S."/>
            <person name="Dougan E. K."/>
            <person name="Thang M."/>
            <person name="Chan C."/>
        </authorList>
    </citation>
    <scope>NUCLEOTIDE SEQUENCE</scope>
</reference>
<proteinExistence type="predicted"/>
<dbReference type="EMBL" id="CAUJNA010001230">
    <property type="protein sequence ID" value="CAJ1385399.1"/>
    <property type="molecule type" value="Genomic_DNA"/>
</dbReference>
<dbReference type="SUPFAM" id="SSF75217">
    <property type="entry name" value="alpha/beta knot"/>
    <property type="match status" value="1"/>
</dbReference>
<protein>
    <recommendedName>
        <fullName evidence="3">tRNA/rRNA methyltransferase SpoU type domain-containing protein</fullName>
    </recommendedName>
</protein>
<evidence type="ECO:0000313" key="2">
    <source>
        <dbReference type="Proteomes" id="UP001178507"/>
    </source>
</evidence>
<organism evidence="1 2">
    <name type="scientific">Effrenium voratum</name>
    <dbReference type="NCBI Taxonomy" id="2562239"/>
    <lineage>
        <taxon>Eukaryota</taxon>
        <taxon>Sar</taxon>
        <taxon>Alveolata</taxon>
        <taxon>Dinophyceae</taxon>
        <taxon>Suessiales</taxon>
        <taxon>Symbiodiniaceae</taxon>
        <taxon>Effrenium</taxon>
    </lineage>
</organism>
<accession>A0AA36IFN8</accession>
<keyword evidence="2" id="KW-1185">Reference proteome</keyword>
<evidence type="ECO:0008006" key="3">
    <source>
        <dbReference type="Google" id="ProtNLM"/>
    </source>
</evidence>
<dbReference type="AlphaFoldDB" id="A0AA36IFN8"/>
<dbReference type="Proteomes" id="UP001178507">
    <property type="component" value="Unassembled WGS sequence"/>
</dbReference>
<dbReference type="InterPro" id="IPR029028">
    <property type="entry name" value="Alpha/beta_knot_MTases"/>
</dbReference>
<comment type="caution">
    <text evidence="1">The sequence shown here is derived from an EMBL/GenBank/DDBJ whole genome shotgun (WGS) entry which is preliminary data.</text>
</comment>
<dbReference type="InterPro" id="IPR029026">
    <property type="entry name" value="tRNA_m1G_MTases_N"/>
</dbReference>
<evidence type="ECO:0000313" key="1">
    <source>
        <dbReference type="EMBL" id="CAJ1385399.1"/>
    </source>
</evidence>
<sequence>MARIWRRGAGRWARHNGAGEIPEVHWIAGADDLQAVIYRHRDRRNHPEYERQVRAIAANVLQTEVPLSLRKLQCPVRVHYSWDCLRRLLQAKAAGRRIEVDSVLLCEPSNEELRLAASASSRVLQADRKLIEAEFAFEGTTQKRSVNYVVAYPVPQPLALARPPVLVLDGLGAQQNIGQVLRTAYHLGVTSVLVSSPCMHLGDSSNWWSFAMM</sequence>